<dbReference type="Proteomes" id="UP000492821">
    <property type="component" value="Unassembled WGS sequence"/>
</dbReference>
<accession>A0A7E4VL20</accession>
<reference evidence="1" key="1">
    <citation type="journal article" date="2013" name="Genetics">
        <title>The draft genome and transcriptome of Panagrellus redivivus are shaped by the harsh demands of a free-living lifestyle.</title>
        <authorList>
            <person name="Srinivasan J."/>
            <person name="Dillman A.R."/>
            <person name="Macchietto M.G."/>
            <person name="Heikkinen L."/>
            <person name="Lakso M."/>
            <person name="Fracchia K.M."/>
            <person name="Antoshechkin I."/>
            <person name="Mortazavi A."/>
            <person name="Wong G."/>
            <person name="Sternberg P.W."/>
        </authorList>
    </citation>
    <scope>NUCLEOTIDE SEQUENCE [LARGE SCALE GENOMIC DNA]</scope>
    <source>
        <strain evidence="1">MT8872</strain>
    </source>
</reference>
<dbReference type="AlphaFoldDB" id="A0A7E4VL20"/>
<protein>
    <submittedName>
        <fullName evidence="2">DUF4347 domain-containing protein</fullName>
    </submittedName>
</protein>
<reference evidence="2" key="2">
    <citation type="submission" date="2020-10" db="UniProtKB">
        <authorList>
            <consortium name="WormBaseParasite"/>
        </authorList>
    </citation>
    <scope>IDENTIFICATION</scope>
</reference>
<sequence length="130" mass="14041">MTRFDYNNCYGCGQDELWVILGALHDLALQNDTGYRTNISNHLIVYATVNEIADDAAVIIANGIIRNGTYNIAAVTYESNGNNTQSLTALVGGKPECVITAADYDDLTVTAAEKLASLIWKASNNNGNYC</sequence>
<evidence type="ECO:0000313" key="1">
    <source>
        <dbReference type="Proteomes" id="UP000492821"/>
    </source>
</evidence>
<proteinExistence type="predicted"/>
<keyword evidence="1" id="KW-1185">Reference proteome</keyword>
<organism evidence="1 2">
    <name type="scientific">Panagrellus redivivus</name>
    <name type="common">Microworm</name>
    <dbReference type="NCBI Taxonomy" id="6233"/>
    <lineage>
        <taxon>Eukaryota</taxon>
        <taxon>Metazoa</taxon>
        <taxon>Ecdysozoa</taxon>
        <taxon>Nematoda</taxon>
        <taxon>Chromadorea</taxon>
        <taxon>Rhabditida</taxon>
        <taxon>Tylenchina</taxon>
        <taxon>Panagrolaimomorpha</taxon>
        <taxon>Panagrolaimoidea</taxon>
        <taxon>Panagrolaimidae</taxon>
        <taxon>Panagrellus</taxon>
    </lineage>
</organism>
<name>A0A7E4VL20_PANRE</name>
<evidence type="ECO:0000313" key="2">
    <source>
        <dbReference type="WBParaSite" id="Pan_g22160.t1"/>
    </source>
</evidence>
<dbReference type="WBParaSite" id="Pan_g22160.t1">
    <property type="protein sequence ID" value="Pan_g22160.t1"/>
    <property type="gene ID" value="Pan_g22160"/>
</dbReference>